<dbReference type="EMBL" id="JAQQWM010000004">
    <property type="protein sequence ID" value="KAK8067779.1"/>
    <property type="molecule type" value="Genomic_DNA"/>
</dbReference>
<feature type="compositionally biased region" description="Basic and acidic residues" evidence="1">
    <location>
        <begin position="26"/>
        <end position="40"/>
    </location>
</feature>
<feature type="compositionally biased region" description="Basic and acidic residues" evidence="1">
    <location>
        <begin position="67"/>
        <end position="78"/>
    </location>
</feature>
<reference evidence="2 3" key="1">
    <citation type="submission" date="2023-01" db="EMBL/GenBank/DDBJ databases">
        <title>Analysis of 21 Apiospora genomes using comparative genomics revels a genus with tremendous synthesis potential of carbohydrate active enzymes and secondary metabolites.</title>
        <authorList>
            <person name="Sorensen T."/>
        </authorList>
    </citation>
    <scope>NUCLEOTIDE SEQUENCE [LARGE SCALE GENOMIC DNA]</scope>
    <source>
        <strain evidence="2 3">CBS 83171</strain>
    </source>
</reference>
<accession>A0ABR1V998</accession>
<evidence type="ECO:0000313" key="2">
    <source>
        <dbReference type="EMBL" id="KAK8067779.1"/>
    </source>
</evidence>
<protein>
    <submittedName>
        <fullName evidence="2">Uncharacterized protein</fullName>
    </submittedName>
</protein>
<name>A0ABR1V998_9PEZI</name>
<gene>
    <name evidence="2" type="ORF">PG996_006891</name>
</gene>
<feature type="compositionally biased region" description="Low complexity" evidence="1">
    <location>
        <begin position="79"/>
        <end position="120"/>
    </location>
</feature>
<evidence type="ECO:0000256" key="1">
    <source>
        <dbReference type="SAM" id="MobiDB-lite"/>
    </source>
</evidence>
<proteinExistence type="predicted"/>
<evidence type="ECO:0000313" key="3">
    <source>
        <dbReference type="Proteomes" id="UP001446871"/>
    </source>
</evidence>
<keyword evidence="3" id="KW-1185">Reference proteome</keyword>
<organism evidence="2 3">
    <name type="scientific">Apiospora saccharicola</name>
    <dbReference type="NCBI Taxonomy" id="335842"/>
    <lineage>
        <taxon>Eukaryota</taxon>
        <taxon>Fungi</taxon>
        <taxon>Dikarya</taxon>
        <taxon>Ascomycota</taxon>
        <taxon>Pezizomycotina</taxon>
        <taxon>Sordariomycetes</taxon>
        <taxon>Xylariomycetidae</taxon>
        <taxon>Amphisphaeriales</taxon>
        <taxon>Apiosporaceae</taxon>
        <taxon>Apiospora</taxon>
    </lineage>
</organism>
<feature type="region of interest" description="Disordered" evidence="1">
    <location>
        <begin position="62"/>
        <end position="126"/>
    </location>
</feature>
<comment type="caution">
    <text evidence="2">The sequence shown here is derived from an EMBL/GenBank/DDBJ whole genome shotgun (WGS) entry which is preliminary data.</text>
</comment>
<dbReference type="Proteomes" id="UP001446871">
    <property type="component" value="Unassembled WGS sequence"/>
</dbReference>
<sequence>MSGIINDVKSGLKGIRGAGDAIRGTAMEKTDQAFDNDAKHPQTQLSQAQHRDIIEKGKQDIAGTDHMVGRHEQKKDAKAAAAAGIPSTTQTTTTKTTTTGAAPGTTAGAGLGETTTEASGVNSHVV</sequence>
<feature type="region of interest" description="Disordered" evidence="1">
    <location>
        <begin position="23"/>
        <end position="49"/>
    </location>
</feature>